<keyword evidence="2" id="KW-1185">Reference proteome</keyword>
<name>A0A0Y0AM92_9CAUD</name>
<dbReference type="EMBL" id="KU253712">
    <property type="protein sequence ID" value="AMB18617.1"/>
    <property type="molecule type" value="Genomic_DNA"/>
</dbReference>
<dbReference type="KEGG" id="vg:28801696"/>
<reference evidence="1 2" key="1">
    <citation type="journal article" date="2016" name="Genome Announc.">
        <title>Complete Genome Sequence of Bacillus megaterium Bacteriophage Eldridge.</title>
        <authorList>
            <person name="Reveille A.M."/>
            <person name="Eldridge K.A."/>
            <person name="Temple L.M."/>
        </authorList>
    </citation>
    <scope>NUCLEOTIDE SEQUENCE [LARGE SCALE GENOMIC DNA]</scope>
</reference>
<evidence type="ECO:0000313" key="1">
    <source>
        <dbReference type="EMBL" id="AMB18617.1"/>
    </source>
</evidence>
<sequence length="108" mass="12172">MKKHKPLLESLKDWVVIFKSRGTVGRMKTEHSIFIPAQLMRDQSEDTTLFIKAARAINNDNSLGCSVVAERKSDRSLSGAGVEFVFGFDTHTDFDSLIREIETRLGNN</sequence>
<dbReference type="RefSeq" id="YP_009274741.1">
    <property type="nucleotide sequence ID" value="NC_030920.1"/>
</dbReference>
<evidence type="ECO:0000313" key="2">
    <source>
        <dbReference type="Proteomes" id="UP000204502"/>
    </source>
</evidence>
<dbReference type="Proteomes" id="UP000204502">
    <property type="component" value="Segment"/>
</dbReference>
<organism evidence="1 2">
    <name type="scientific">Bacillus phage Eldridge</name>
    <dbReference type="NCBI Taxonomy" id="1776293"/>
    <lineage>
        <taxon>Viruses</taxon>
        <taxon>Duplodnaviria</taxon>
        <taxon>Heunggongvirae</taxon>
        <taxon>Uroviricota</taxon>
        <taxon>Caudoviricetes</taxon>
        <taxon>Herelleviridae</taxon>
        <taxon>Bastillevirinae</taxon>
        <taxon>Eldridgevirus</taxon>
        <taxon>Eldridgevirus eldridge</taxon>
    </lineage>
</organism>
<dbReference type="GeneID" id="28801696"/>
<gene>
    <name evidence="1" type="ORF">Eldridge_034</name>
</gene>
<dbReference type="OrthoDB" id="17557at10239"/>
<protein>
    <submittedName>
        <fullName evidence="1">Uncharacterized protein</fullName>
    </submittedName>
</protein>
<proteinExistence type="predicted"/>
<accession>A0A0Y0AM92</accession>